<sequence>KKKKVYVYIRIHVCMFVENKQEGIVIMGMAQPGEVKLPKNNLTNVSPPRFETPLKVLQRDKEGTFFSNVDPSISSNTPLDCLDIDFEFRLKVENDRMLKELCSKIQTPRKSVIHNKKDIDKDK</sequence>
<accession>X6MUT6</accession>
<feature type="non-terminal residue" evidence="1">
    <location>
        <position position="1"/>
    </location>
</feature>
<evidence type="ECO:0000313" key="1">
    <source>
        <dbReference type="EMBL" id="ETO17604.1"/>
    </source>
</evidence>
<gene>
    <name evidence="1" type="ORF">RFI_19716</name>
</gene>
<evidence type="ECO:0000313" key="2">
    <source>
        <dbReference type="Proteomes" id="UP000023152"/>
    </source>
</evidence>
<dbReference type="Proteomes" id="UP000023152">
    <property type="component" value="Unassembled WGS sequence"/>
</dbReference>
<dbReference type="EMBL" id="ASPP01016306">
    <property type="protein sequence ID" value="ETO17604.1"/>
    <property type="molecule type" value="Genomic_DNA"/>
</dbReference>
<reference evidence="1 2" key="1">
    <citation type="journal article" date="2013" name="Curr. Biol.">
        <title>The Genome of the Foraminiferan Reticulomyxa filosa.</title>
        <authorList>
            <person name="Glockner G."/>
            <person name="Hulsmann N."/>
            <person name="Schleicher M."/>
            <person name="Noegel A.A."/>
            <person name="Eichinger L."/>
            <person name="Gallinger C."/>
            <person name="Pawlowski J."/>
            <person name="Sierra R."/>
            <person name="Euteneuer U."/>
            <person name="Pillet L."/>
            <person name="Moustafa A."/>
            <person name="Platzer M."/>
            <person name="Groth M."/>
            <person name="Szafranski K."/>
            <person name="Schliwa M."/>
        </authorList>
    </citation>
    <scope>NUCLEOTIDE SEQUENCE [LARGE SCALE GENOMIC DNA]</scope>
</reference>
<comment type="caution">
    <text evidence="1">The sequence shown here is derived from an EMBL/GenBank/DDBJ whole genome shotgun (WGS) entry which is preliminary data.</text>
</comment>
<protein>
    <submittedName>
        <fullName evidence="1">Uncharacterized protein</fullName>
    </submittedName>
</protein>
<proteinExistence type="predicted"/>
<organism evidence="1 2">
    <name type="scientific">Reticulomyxa filosa</name>
    <dbReference type="NCBI Taxonomy" id="46433"/>
    <lineage>
        <taxon>Eukaryota</taxon>
        <taxon>Sar</taxon>
        <taxon>Rhizaria</taxon>
        <taxon>Retaria</taxon>
        <taxon>Foraminifera</taxon>
        <taxon>Monothalamids</taxon>
        <taxon>Reticulomyxidae</taxon>
        <taxon>Reticulomyxa</taxon>
    </lineage>
</organism>
<name>X6MUT6_RETFI</name>
<keyword evidence="2" id="KW-1185">Reference proteome</keyword>
<dbReference type="AlphaFoldDB" id="X6MUT6"/>